<feature type="region of interest" description="Disordered" evidence="10">
    <location>
        <begin position="332"/>
        <end position="351"/>
    </location>
</feature>
<feature type="transmembrane region" description="Helical" evidence="11">
    <location>
        <begin position="407"/>
        <end position="429"/>
    </location>
</feature>
<dbReference type="Pfam" id="PF07885">
    <property type="entry name" value="Ion_trans_2"/>
    <property type="match status" value="2"/>
</dbReference>
<evidence type="ECO:0000256" key="5">
    <source>
        <dbReference type="ARBA" id="ARBA00023065"/>
    </source>
</evidence>
<feature type="transmembrane region" description="Helical" evidence="11">
    <location>
        <begin position="139"/>
        <end position="157"/>
    </location>
</feature>
<feature type="region of interest" description="Disordered" evidence="10">
    <location>
        <begin position="781"/>
        <end position="805"/>
    </location>
</feature>
<dbReference type="EMBL" id="JARK01000130">
    <property type="protein sequence ID" value="EYC42473.1"/>
    <property type="molecule type" value="Genomic_DNA"/>
</dbReference>
<feature type="transmembrane region" description="Helical" evidence="11">
    <location>
        <begin position="355"/>
        <end position="376"/>
    </location>
</feature>
<dbReference type="InterPro" id="IPR003280">
    <property type="entry name" value="2pore_dom_K_chnl"/>
</dbReference>
<feature type="compositionally biased region" description="Acidic residues" evidence="10">
    <location>
        <begin position="336"/>
        <end position="351"/>
    </location>
</feature>
<feature type="region of interest" description="Disordered" evidence="10">
    <location>
        <begin position="1349"/>
        <end position="1433"/>
    </location>
</feature>
<dbReference type="Proteomes" id="UP000024635">
    <property type="component" value="Unassembled WGS sequence"/>
</dbReference>
<keyword evidence="14" id="KW-1185">Reference proteome</keyword>
<keyword evidence="6 11" id="KW-0472">Membrane</keyword>
<protein>
    <recommendedName>
        <fullName evidence="12">Potassium channel domain-containing protein</fullName>
    </recommendedName>
</protein>
<dbReference type="PANTHER" id="PTHR11003">
    <property type="entry name" value="POTASSIUM CHANNEL, SUBFAMILY K"/>
    <property type="match status" value="1"/>
</dbReference>
<evidence type="ECO:0000256" key="3">
    <source>
        <dbReference type="ARBA" id="ARBA00022692"/>
    </source>
</evidence>
<evidence type="ECO:0000313" key="14">
    <source>
        <dbReference type="Proteomes" id="UP000024635"/>
    </source>
</evidence>
<name>A0A016WTW5_9BILA</name>
<accession>A0A016WTW5</accession>
<evidence type="ECO:0000256" key="2">
    <source>
        <dbReference type="ARBA" id="ARBA00022448"/>
    </source>
</evidence>
<evidence type="ECO:0000256" key="7">
    <source>
        <dbReference type="ARBA" id="ARBA00023303"/>
    </source>
</evidence>
<feature type="compositionally biased region" description="Polar residues" evidence="10">
    <location>
        <begin position="1021"/>
        <end position="1031"/>
    </location>
</feature>
<keyword evidence="4 11" id="KW-1133">Transmembrane helix</keyword>
<evidence type="ECO:0000256" key="11">
    <source>
        <dbReference type="SAM" id="Phobius"/>
    </source>
</evidence>
<evidence type="ECO:0000256" key="9">
    <source>
        <dbReference type="SAM" id="Coils"/>
    </source>
</evidence>
<dbReference type="InterPro" id="IPR013099">
    <property type="entry name" value="K_chnl_dom"/>
</dbReference>
<keyword evidence="3 8" id="KW-0812">Transmembrane</keyword>
<reference evidence="14" key="1">
    <citation type="journal article" date="2015" name="Nat. Genet.">
        <title>The genome and transcriptome of the zoonotic hookworm Ancylostoma ceylanicum identify infection-specific gene families.</title>
        <authorList>
            <person name="Schwarz E.M."/>
            <person name="Hu Y."/>
            <person name="Antoshechkin I."/>
            <person name="Miller M.M."/>
            <person name="Sternberg P.W."/>
            <person name="Aroian R.V."/>
        </authorList>
    </citation>
    <scope>NUCLEOTIDE SEQUENCE</scope>
    <source>
        <strain evidence="14">HY135</strain>
    </source>
</reference>
<dbReference type="PRINTS" id="PR01333">
    <property type="entry name" value="2POREKCHANEL"/>
</dbReference>
<evidence type="ECO:0000256" key="1">
    <source>
        <dbReference type="ARBA" id="ARBA00004141"/>
    </source>
</evidence>
<comment type="similarity">
    <text evidence="8">Belongs to the two pore domain potassium channel (TC 1.A.1.8) family.</text>
</comment>
<feature type="domain" description="Potassium channel" evidence="12">
    <location>
        <begin position="362"/>
        <end position="433"/>
    </location>
</feature>
<keyword evidence="7 8" id="KW-0407">Ion channel</keyword>
<keyword evidence="2 8" id="KW-0813">Transport</keyword>
<dbReference type="STRING" id="53326.A0A016WTW5"/>
<evidence type="ECO:0000256" key="4">
    <source>
        <dbReference type="ARBA" id="ARBA00022989"/>
    </source>
</evidence>
<dbReference type="GO" id="GO:0030322">
    <property type="term" value="P:stabilization of membrane potential"/>
    <property type="evidence" value="ECO:0007669"/>
    <property type="project" value="TreeGrafter"/>
</dbReference>
<dbReference type="PANTHER" id="PTHR11003:SF61">
    <property type="entry name" value="POTASSIUM CHANNEL DOMAIN-CONTAINING PROTEIN"/>
    <property type="match status" value="1"/>
</dbReference>
<keyword evidence="5 8" id="KW-0406">Ion transport</keyword>
<feature type="coiled-coil region" evidence="9">
    <location>
        <begin position="522"/>
        <end position="557"/>
    </location>
</feature>
<dbReference type="GO" id="GO:0005886">
    <property type="term" value="C:plasma membrane"/>
    <property type="evidence" value="ECO:0007669"/>
    <property type="project" value="TreeGrafter"/>
</dbReference>
<feature type="region of interest" description="Disordered" evidence="10">
    <location>
        <begin position="1012"/>
        <end position="1031"/>
    </location>
</feature>
<proteinExistence type="inferred from homology"/>
<comment type="subcellular location">
    <subcellularLocation>
        <location evidence="1">Membrane</location>
        <topology evidence="1">Multi-pass membrane protein</topology>
    </subcellularLocation>
</comment>
<feature type="domain" description="Potassium channel" evidence="12">
    <location>
        <begin position="220"/>
        <end position="275"/>
    </location>
</feature>
<dbReference type="SUPFAM" id="SSF81324">
    <property type="entry name" value="Voltage-gated potassium channels"/>
    <property type="match status" value="2"/>
</dbReference>
<evidence type="ECO:0000256" key="10">
    <source>
        <dbReference type="SAM" id="MobiDB-lite"/>
    </source>
</evidence>
<organism evidence="13 14">
    <name type="scientific">Ancylostoma ceylanicum</name>
    <dbReference type="NCBI Taxonomy" id="53326"/>
    <lineage>
        <taxon>Eukaryota</taxon>
        <taxon>Metazoa</taxon>
        <taxon>Ecdysozoa</taxon>
        <taxon>Nematoda</taxon>
        <taxon>Chromadorea</taxon>
        <taxon>Rhabditida</taxon>
        <taxon>Rhabditina</taxon>
        <taxon>Rhabditomorpha</taxon>
        <taxon>Strongyloidea</taxon>
        <taxon>Ancylostomatidae</taxon>
        <taxon>Ancylostomatinae</taxon>
        <taxon>Ancylostoma</taxon>
    </lineage>
</organism>
<dbReference type="GO" id="GO:0022841">
    <property type="term" value="F:potassium ion leak channel activity"/>
    <property type="evidence" value="ECO:0007669"/>
    <property type="project" value="TreeGrafter"/>
</dbReference>
<evidence type="ECO:0000256" key="8">
    <source>
        <dbReference type="RuleBase" id="RU003857"/>
    </source>
</evidence>
<dbReference type="Gene3D" id="1.10.287.70">
    <property type="match status" value="1"/>
</dbReference>
<feature type="transmembrane region" description="Helical" evidence="11">
    <location>
        <begin position="221"/>
        <end position="242"/>
    </location>
</feature>
<evidence type="ECO:0000256" key="6">
    <source>
        <dbReference type="ARBA" id="ARBA00023136"/>
    </source>
</evidence>
<dbReference type="GO" id="GO:0015271">
    <property type="term" value="F:outward rectifier potassium channel activity"/>
    <property type="evidence" value="ECO:0007669"/>
    <property type="project" value="TreeGrafter"/>
</dbReference>
<feature type="compositionally biased region" description="Polar residues" evidence="10">
    <location>
        <begin position="835"/>
        <end position="862"/>
    </location>
</feature>
<evidence type="ECO:0000313" key="13">
    <source>
        <dbReference type="EMBL" id="EYC42473.1"/>
    </source>
</evidence>
<keyword evidence="9" id="KW-0175">Coiled coil</keyword>
<feature type="region of interest" description="Disordered" evidence="10">
    <location>
        <begin position="835"/>
        <end position="870"/>
    </location>
</feature>
<dbReference type="OrthoDB" id="297496at2759"/>
<feature type="transmembrane region" description="Helical" evidence="11">
    <location>
        <begin position="254"/>
        <end position="279"/>
    </location>
</feature>
<comment type="caution">
    <text evidence="13">The sequence shown here is derived from an EMBL/GenBank/DDBJ whole genome shotgun (WGS) entry which is preliminary data.</text>
</comment>
<evidence type="ECO:0000259" key="12">
    <source>
        <dbReference type="Pfam" id="PF07885"/>
    </source>
</evidence>
<gene>
    <name evidence="13" type="primary">Acey_s0530.g2999</name>
    <name evidence="13" type="synonym">Acey-twk-11</name>
    <name evidence="13" type="ORF">Y032_0530g2999</name>
</gene>
<sequence length="1433" mass="158726">MGDSTLFSPRKIARFPKRRLPLMLSPKIYLSKPVTMKGAAAFLPESMCTLAAADRAITIEPADGADHHGYDPELGADQRDYDPELGSSRLTLIENFEEEAKPSISASIQKSLRPTLKRTRYYLRVLTAPFRFILAKFKLVFVIACYSVFGAWLFMTLEIPTDLAAKEDAYHARLIARDVMILNLRAIHQDNREDREERWKDAILTFENDLGLEEPARDTAWTFWMAFLYAGTIYTTIGYGNIACATTAGQVATIFYSMVGIPIMLLILNDLGSFLLIWVTRIACGSSDFFLYIGVRTGFIGLGEDSNQRLRYIFMSRKLAKVGIATAVSDSTIAPSDEDEEDEESLEEPEPDPPVFAALFATIGWILLAAAVFCIWEDWTYFTSIYFFFISSSTIGLGDVTPAHPEYMIATFGVVIVGLSLVSVCIDVVREKLELMYMALLKKVLQDYMEAVKNGDPNAATGMMAGFKGKAKFLLPLISKERGAKVMTRFKEDCTAKGIDPPAVLTHLDPNTGMPAFASANKENFSEYIEQAEERKADEEKKELQRLNQLLEQNMMKSGVEQKSVSSMEARKPVCTTESGCQTISPMMDAAKQSREVQTIPITSGQPEKNSLGIQAISTMLSQTVQTSFCESTNTTVQTSMEKIGEEGRCALCGTTKPQVRSRGVQPDVTSIIVVDDATASAVTGEDIPLAHADAVRALFGRDGTVSDVVIGQDIPLTHADVARALSERVVDYLEVLPQSPAGDLPQSPTGEEMRLKGQLRFMKSTGAQTDEPFIPTAVKETTEVSTQSTEVKKQERRSQTKLSSIDSSEIMSLKELQKKARRIQEIMTSPLQSVRSSILSSGSDGTAINRQQESPASNRSNMIPHKVGSTTEEVNVTLSFVNKPVDENGDGVRESVDALDEDDDVFLADNEIEELEQFVVAESTQTNLSVANEDKNQQTMPQDFDIFIDTRCQTSPVLLKDMLFWEALDEDDSQATVPEVQWIVRPTTCSSEAQAVVPTEHTMVQYSFEEGDKTEDVAEEQTSYSDSETQTSELAVHAVEVQTNAMYRTTESVEAQTDTFYAEHRAASVQCEEYLPEHKSSEVQSDVSMFTVDFEDSINLEAKHHVRFNVESSTSMEENQYKTLGTQSDEVETDSVEVQCTPTVSTSQTQHTCSVMTDESVQTEMSMKNKKNQECDASVETKDAFAQKIPDCKEESVQAVKSSTDSIVDAEHNGTNTVMQTGPALWSDFDRTPFSEFYWDVSQQTSPVVMNDSECQFTLDVTSQEVQTTRLNGEDVSDKCCGTKTDMEDNAAQATVKLHDVASGQPDSESWIKVYIAELDEERLSRMVDIGIQTGVLARVQHLYTPEELEESASGSSQSSVRLSIPEESPENTTQKRQLKRRASAMPHISISESSVVDRFRTGHEPLSPLKKTSHKPRRTSADVSTRVGDAG</sequence>